<protein>
    <submittedName>
        <fullName evidence="2">Uncharacterized protein</fullName>
    </submittedName>
</protein>
<organism evidence="2 3">
    <name type="scientific">Polyplax serrata</name>
    <name type="common">Common mouse louse</name>
    <dbReference type="NCBI Taxonomy" id="468196"/>
    <lineage>
        <taxon>Eukaryota</taxon>
        <taxon>Metazoa</taxon>
        <taxon>Ecdysozoa</taxon>
        <taxon>Arthropoda</taxon>
        <taxon>Hexapoda</taxon>
        <taxon>Insecta</taxon>
        <taxon>Pterygota</taxon>
        <taxon>Neoptera</taxon>
        <taxon>Paraneoptera</taxon>
        <taxon>Psocodea</taxon>
        <taxon>Troctomorpha</taxon>
        <taxon>Phthiraptera</taxon>
        <taxon>Anoplura</taxon>
        <taxon>Polyplacidae</taxon>
        <taxon>Polyplax</taxon>
    </lineage>
</organism>
<gene>
    <name evidence="2" type="ORF">RUM44_012543</name>
</gene>
<evidence type="ECO:0000313" key="2">
    <source>
        <dbReference type="EMBL" id="KAK6640845.1"/>
    </source>
</evidence>
<keyword evidence="3" id="KW-1185">Reference proteome</keyword>
<sequence>MSLGEKKRRRKSRPSKTIAMRIFIAHPERRSIRRGCQSSPPGPGDQALGVGVGGSPTEDSGQQQHKLFSISV</sequence>
<name>A0ABR1BBM6_POLSC</name>
<accession>A0ABR1BBM6</accession>
<dbReference type="Proteomes" id="UP001359485">
    <property type="component" value="Unassembled WGS sequence"/>
</dbReference>
<feature type="region of interest" description="Disordered" evidence="1">
    <location>
        <begin position="28"/>
        <end position="72"/>
    </location>
</feature>
<proteinExistence type="predicted"/>
<reference evidence="2 3" key="1">
    <citation type="submission" date="2023-09" db="EMBL/GenBank/DDBJ databases">
        <title>Genomes of two closely related lineages of the louse Polyplax serrata with different host specificities.</title>
        <authorList>
            <person name="Martinu J."/>
            <person name="Tarabai H."/>
            <person name="Stefka J."/>
            <person name="Hypsa V."/>
        </authorList>
    </citation>
    <scope>NUCLEOTIDE SEQUENCE [LARGE SCALE GENOMIC DNA]</scope>
    <source>
        <strain evidence="2">98ZLc_SE</strain>
    </source>
</reference>
<evidence type="ECO:0000313" key="3">
    <source>
        <dbReference type="Proteomes" id="UP001359485"/>
    </source>
</evidence>
<dbReference type="EMBL" id="JAWJWF010000001">
    <property type="protein sequence ID" value="KAK6640845.1"/>
    <property type="molecule type" value="Genomic_DNA"/>
</dbReference>
<feature type="compositionally biased region" description="Polar residues" evidence="1">
    <location>
        <begin position="57"/>
        <end position="72"/>
    </location>
</feature>
<evidence type="ECO:0000256" key="1">
    <source>
        <dbReference type="SAM" id="MobiDB-lite"/>
    </source>
</evidence>
<comment type="caution">
    <text evidence="2">The sequence shown here is derived from an EMBL/GenBank/DDBJ whole genome shotgun (WGS) entry which is preliminary data.</text>
</comment>